<dbReference type="Gene3D" id="3.40.50.300">
    <property type="entry name" value="P-loop containing nucleotide triphosphate hydrolases"/>
    <property type="match status" value="1"/>
</dbReference>
<sequence length="510" mass="57679">METVLLLIKIITLFYQESIVGTDSDDSSEFVDELLDNIPTPVEGTGDDESRNVQLALRRTIRWMISRPKNQPLDKTDLLQRLLTDCGHDAATYQALEMGVSSTEDDPYKAKQSVVAIGRELRKWDQHRRAKAIIKRFAAPIIFGGEDIDMDSAVVKLLEEIETVNIGVSEQFDPAVISDITVSNLEEVGKIFKQAKEESSTLGVLKTGYTGINRMLGEVGGFRRSEFVLIGALQHNNKTGFTMDLTRQIATFNKPYMRDPKKKPMIMHISSENNMTDNMVLWWKKIKANIDGLDHNHQTVDEAEAAREVLAALSVNGYEVNFCRVNPSQFGYRNLFERIKHFENMGYEIHLLTIDYLGMFSKEGCEKGVAGQEYRDLFRRVRNFTSARGICVITPHQLSPAAKMLVRNGLEEDLPRETANKGYWDNCTKIDQEVDVEMIIHIVRVGEESYLCIQRGKHRTISITPERDKYCVYKFEPGVGILDDVNGKDKSRKHVAGETNSDGGGAPWFG</sequence>
<accession>A0A173GEX3</accession>
<evidence type="ECO:0000259" key="2">
    <source>
        <dbReference type="Pfam" id="PF20307"/>
    </source>
</evidence>
<reference evidence="3 4" key="1">
    <citation type="submission" date="2016-03" db="EMBL/GenBank/DDBJ databases">
        <authorList>
            <person name="Sharma R."/>
            <person name="Esplin I.N.D."/>
            <person name="Berg J.A."/>
            <person name="Jensen G.L."/>
            <person name="Keele B.R."/>
            <person name="Ward M.E.H."/>
            <person name="Breakwell D.P."/>
            <person name="Hope S."/>
            <person name="Grose J.H."/>
        </authorList>
    </citation>
    <scope>NUCLEOTIDE SEQUENCE [LARGE SCALE GENOMIC DNA]</scope>
</reference>
<keyword evidence="3" id="KW-0547">Nucleotide-binding</keyword>
<feature type="domain" description="Divergent DnaB-like ATPase" evidence="2">
    <location>
        <begin position="152"/>
        <end position="502"/>
    </location>
</feature>
<keyword evidence="3" id="KW-0067">ATP-binding</keyword>
<dbReference type="Pfam" id="PF20307">
    <property type="entry name" value="divDNAB"/>
    <property type="match status" value="1"/>
</dbReference>
<evidence type="ECO:0000313" key="4">
    <source>
        <dbReference type="Proteomes" id="UP000222079"/>
    </source>
</evidence>
<dbReference type="SUPFAM" id="SSF52540">
    <property type="entry name" value="P-loop containing nucleoside triphosphate hydrolases"/>
    <property type="match status" value="1"/>
</dbReference>
<keyword evidence="4" id="KW-1185">Reference proteome</keyword>
<dbReference type="Proteomes" id="UP000222079">
    <property type="component" value="Segment"/>
</dbReference>
<dbReference type="EMBL" id="KU886224">
    <property type="protein sequence ID" value="ANH52095.1"/>
    <property type="molecule type" value="Genomic_DNA"/>
</dbReference>
<keyword evidence="3" id="KW-0347">Helicase</keyword>
<evidence type="ECO:0000256" key="1">
    <source>
        <dbReference type="SAM" id="MobiDB-lite"/>
    </source>
</evidence>
<feature type="region of interest" description="Disordered" evidence="1">
    <location>
        <begin position="490"/>
        <end position="510"/>
    </location>
</feature>
<gene>
    <name evidence="3" type="ORF">RAY_315</name>
</gene>
<dbReference type="GO" id="GO:0004386">
    <property type="term" value="F:helicase activity"/>
    <property type="evidence" value="ECO:0007669"/>
    <property type="project" value="UniProtKB-KW"/>
</dbReference>
<dbReference type="InterPro" id="IPR027417">
    <property type="entry name" value="P-loop_NTPase"/>
</dbReference>
<dbReference type="InterPro" id="IPR046881">
    <property type="entry name" value="divDNAB"/>
</dbReference>
<keyword evidence="3" id="KW-0378">Hydrolase</keyword>
<proteinExistence type="predicted"/>
<organism evidence="3 4">
    <name type="scientific">Erwinia phage vB_EamM_RAY</name>
    <dbReference type="NCBI Taxonomy" id="1815987"/>
    <lineage>
        <taxon>Viruses</taxon>
        <taxon>Duplodnaviria</taxon>
        <taxon>Heunggongvirae</taxon>
        <taxon>Uroviricota</taxon>
        <taxon>Caudoviricetes</taxon>
        <taxon>Chimalliviridae</taxon>
        <taxon>Agricanvirus</taxon>
        <taxon>Agricanvirus ray</taxon>
    </lineage>
</organism>
<protein>
    <submittedName>
        <fullName evidence="3">DnaB helicase</fullName>
    </submittedName>
</protein>
<name>A0A173GEX3_9CAUD</name>
<evidence type="ECO:0000313" key="3">
    <source>
        <dbReference type="EMBL" id="ANH52095.1"/>
    </source>
</evidence>